<accession>A0ABW9T3S3</accession>
<evidence type="ECO:0000256" key="2">
    <source>
        <dbReference type="SAM" id="Phobius"/>
    </source>
</evidence>
<dbReference type="InterPro" id="IPR036249">
    <property type="entry name" value="Thioredoxin-like_sf"/>
</dbReference>
<dbReference type="PANTHER" id="PTHR42852">
    <property type="entry name" value="THIOL:DISULFIDE INTERCHANGE PROTEIN DSBE"/>
    <property type="match status" value="1"/>
</dbReference>
<sequence length="171" mass="19426">MKIRRWIHYVLLIVFVMGAVYSVSHFYVSPRSHAVPGASAPAFSSLNLEGEEIDLTNYEGKGVILNFWASWCNPCVNELPLLNEAYRLTGVEMLAINVGENKETIQRFVDRYELEFPVVLDSDLKIKQKYQVVGMPLTVVVDADGTVLERHEGELTEMEDILYLMDQIKGD</sequence>
<keyword evidence="2" id="KW-0472">Membrane</keyword>
<dbReference type="SUPFAM" id="SSF52833">
    <property type="entry name" value="Thioredoxin-like"/>
    <property type="match status" value="1"/>
</dbReference>
<dbReference type="InterPro" id="IPR013766">
    <property type="entry name" value="Thioredoxin_domain"/>
</dbReference>
<gene>
    <name evidence="4" type="ORF">GNP94_12300</name>
</gene>
<dbReference type="Proteomes" id="UP000435177">
    <property type="component" value="Unassembled WGS sequence"/>
</dbReference>
<dbReference type="CDD" id="cd02966">
    <property type="entry name" value="TlpA_like_family"/>
    <property type="match status" value="1"/>
</dbReference>
<dbReference type="InterPro" id="IPR000866">
    <property type="entry name" value="AhpC/TSA"/>
</dbReference>
<reference evidence="4 5" key="1">
    <citation type="submission" date="2019-11" db="EMBL/GenBank/DDBJ databases">
        <title>Draft genome sequences of five Paenibacillus species of dairy origin.</title>
        <authorList>
            <person name="Olajide A.M."/>
            <person name="Chen S."/>
            <person name="Lapointe G."/>
        </authorList>
    </citation>
    <scope>NUCLEOTIDE SEQUENCE [LARGE SCALE GENOMIC DNA]</scope>
    <source>
        <strain evidence="4 5">3CS1</strain>
    </source>
</reference>
<organism evidence="4 5">
    <name type="scientific">Paenibacillus campinasensis</name>
    <dbReference type="NCBI Taxonomy" id="66347"/>
    <lineage>
        <taxon>Bacteria</taxon>
        <taxon>Bacillati</taxon>
        <taxon>Bacillota</taxon>
        <taxon>Bacilli</taxon>
        <taxon>Bacillales</taxon>
        <taxon>Paenibacillaceae</taxon>
        <taxon>Paenibacillus</taxon>
    </lineage>
</organism>
<feature type="domain" description="Thioredoxin" evidence="3">
    <location>
        <begin position="34"/>
        <end position="170"/>
    </location>
</feature>
<dbReference type="InterPro" id="IPR050553">
    <property type="entry name" value="Thioredoxin_ResA/DsbE_sf"/>
</dbReference>
<name>A0ABW9T3S3_9BACL</name>
<dbReference type="PROSITE" id="PS51352">
    <property type="entry name" value="THIOREDOXIN_2"/>
    <property type="match status" value="1"/>
</dbReference>
<keyword evidence="5" id="KW-1185">Reference proteome</keyword>
<feature type="transmembrane region" description="Helical" evidence="2">
    <location>
        <begin position="7"/>
        <end position="28"/>
    </location>
</feature>
<dbReference type="Pfam" id="PF00578">
    <property type="entry name" value="AhpC-TSA"/>
    <property type="match status" value="1"/>
</dbReference>
<proteinExistence type="predicted"/>
<protein>
    <submittedName>
        <fullName evidence="4">Redoxin domain-containing protein</fullName>
    </submittedName>
</protein>
<dbReference type="Gene3D" id="3.40.30.10">
    <property type="entry name" value="Glutaredoxin"/>
    <property type="match status" value="1"/>
</dbReference>
<keyword evidence="2" id="KW-1133">Transmembrane helix</keyword>
<evidence type="ECO:0000256" key="1">
    <source>
        <dbReference type="ARBA" id="ARBA00023157"/>
    </source>
</evidence>
<keyword evidence="1" id="KW-1015">Disulfide bond</keyword>
<dbReference type="RefSeq" id="WP_155618147.1">
    <property type="nucleotide sequence ID" value="NZ_WOAA01000009.1"/>
</dbReference>
<dbReference type="PANTHER" id="PTHR42852:SF13">
    <property type="entry name" value="PROTEIN DIPZ"/>
    <property type="match status" value="1"/>
</dbReference>
<comment type="caution">
    <text evidence="4">The sequence shown here is derived from an EMBL/GenBank/DDBJ whole genome shotgun (WGS) entry which is preliminary data.</text>
</comment>
<evidence type="ECO:0000313" key="5">
    <source>
        <dbReference type="Proteomes" id="UP000435177"/>
    </source>
</evidence>
<evidence type="ECO:0000259" key="3">
    <source>
        <dbReference type="PROSITE" id="PS51352"/>
    </source>
</evidence>
<dbReference type="EMBL" id="WOAA01000009">
    <property type="protein sequence ID" value="MUG66784.1"/>
    <property type="molecule type" value="Genomic_DNA"/>
</dbReference>
<evidence type="ECO:0000313" key="4">
    <source>
        <dbReference type="EMBL" id="MUG66784.1"/>
    </source>
</evidence>
<keyword evidence="2" id="KW-0812">Transmembrane</keyword>